<dbReference type="AlphaFoldDB" id="A0AAN8T5L0"/>
<keyword evidence="2" id="KW-1185">Reference proteome</keyword>
<dbReference type="Proteomes" id="UP001371456">
    <property type="component" value="Unassembled WGS sequence"/>
</dbReference>
<evidence type="ECO:0000313" key="2">
    <source>
        <dbReference type="Proteomes" id="UP001371456"/>
    </source>
</evidence>
<proteinExistence type="predicted"/>
<accession>A0AAN8T5L0</accession>
<gene>
    <name evidence="1" type="ORF">RDI58_019989</name>
</gene>
<evidence type="ECO:0000313" key="1">
    <source>
        <dbReference type="EMBL" id="KAK6782193.1"/>
    </source>
</evidence>
<organism evidence="1 2">
    <name type="scientific">Solanum bulbocastanum</name>
    <name type="common">Wild potato</name>
    <dbReference type="NCBI Taxonomy" id="147425"/>
    <lineage>
        <taxon>Eukaryota</taxon>
        <taxon>Viridiplantae</taxon>
        <taxon>Streptophyta</taxon>
        <taxon>Embryophyta</taxon>
        <taxon>Tracheophyta</taxon>
        <taxon>Spermatophyta</taxon>
        <taxon>Magnoliopsida</taxon>
        <taxon>eudicotyledons</taxon>
        <taxon>Gunneridae</taxon>
        <taxon>Pentapetalae</taxon>
        <taxon>asterids</taxon>
        <taxon>lamiids</taxon>
        <taxon>Solanales</taxon>
        <taxon>Solanaceae</taxon>
        <taxon>Solanoideae</taxon>
        <taxon>Solaneae</taxon>
        <taxon>Solanum</taxon>
    </lineage>
</organism>
<dbReference type="EMBL" id="JBANQN010000008">
    <property type="protein sequence ID" value="KAK6782193.1"/>
    <property type="molecule type" value="Genomic_DNA"/>
</dbReference>
<reference evidence="1 2" key="1">
    <citation type="submission" date="2024-02" db="EMBL/GenBank/DDBJ databases">
        <title>de novo genome assembly of Solanum bulbocastanum strain 11H21.</title>
        <authorList>
            <person name="Hosaka A.J."/>
        </authorList>
    </citation>
    <scope>NUCLEOTIDE SEQUENCE [LARGE SCALE GENOMIC DNA]</scope>
    <source>
        <tissue evidence="1">Young leaves</tissue>
    </source>
</reference>
<sequence length="81" mass="9219">MSCQSLICRSFQDWKIVFFKIEGLSLRFSIFFQLLLLICWWDRVESLVVSKFAVPKETRAYTCIGPGGSKCCSSLELASSL</sequence>
<protein>
    <submittedName>
        <fullName evidence="1">Uncharacterized protein</fullName>
    </submittedName>
</protein>
<name>A0AAN8T5L0_SOLBU</name>
<comment type="caution">
    <text evidence="1">The sequence shown here is derived from an EMBL/GenBank/DDBJ whole genome shotgun (WGS) entry which is preliminary data.</text>
</comment>